<keyword evidence="1" id="KW-0732">Signal</keyword>
<protein>
    <submittedName>
        <fullName evidence="2">Uncharacterized protein</fullName>
    </submittedName>
</protein>
<reference evidence="2 3" key="2">
    <citation type="journal article" date="2019" name="G3 (Bethesda)">
        <title>Hybrid Assembly of the Genome of the Entomopathogenic Nematode Steinernema carpocapsae Identifies the X-Chromosome.</title>
        <authorList>
            <person name="Serra L."/>
            <person name="Macchietto M."/>
            <person name="Macias-Munoz A."/>
            <person name="McGill C.J."/>
            <person name="Rodriguez I.M."/>
            <person name="Rodriguez B."/>
            <person name="Murad R."/>
            <person name="Mortazavi A."/>
        </authorList>
    </citation>
    <scope>NUCLEOTIDE SEQUENCE [LARGE SCALE GENOMIC DNA]</scope>
    <source>
        <strain evidence="2 3">ALL</strain>
    </source>
</reference>
<accession>A0A4U5NVX2</accession>
<dbReference type="AlphaFoldDB" id="A0A4U5NVX2"/>
<evidence type="ECO:0000313" key="2">
    <source>
        <dbReference type="EMBL" id="TKR87606.1"/>
    </source>
</evidence>
<gene>
    <name evidence="2" type="ORF">L596_011979</name>
</gene>
<evidence type="ECO:0000313" key="3">
    <source>
        <dbReference type="Proteomes" id="UP000298663"/>
    </source>
</evidence>
<proteinExistence type="predicted"/>
<name>A0A4U5NVX2_STECR</name>
<dbReference type="EMBL" id="AZBU02000003">
    <property type="protein sequence ID" value="TKR87606.1"/>
    <property type="molecule type" value="Genomic_DNA"/>
</dbReference>
<feature type="chain" id="PRO_5020610526" evidence="1">
    <location>
        <begin position="17"/>
        <end position="348"/>
    </location>
</feature>
<reference evidence="2 3" key="1">
    <citation type="journal article" date="2015" name="Genome Biol.">
        <title>Comparative genomics of Steinernema reveals deeply conserved gene regulatory networks.</title>
        <authorList>
            <person name="Dillman A.R."/>
            <person name="Macchietto M."/>
            <person name="Porter C.F."/>
            <person name="Rogers A."/>
            <person name="Williams B."/>
            <person name="Antoshechkin I."/>
            <person name="Lee M.M."/>
            <person name="Goodwin Z."/>
            <person name="Lu X."/>
            <person name="Lewis E.E."/>
            <person name="Goodrich-Blair H."/>
            <person name="Stock S.P."/>
            <person name="Adams B.J."/>
            <person name="Sternberg P.W."/>
            <person name="Mortazavi A."/>
        </authorList>
    </citation>
    <scope>NUCLEOTIDE SEQUENCE [LARGE SCALE GENOMIC DNA]</scope>
    <source>
        <strain evidence="2 3">ALL</strain>
    </source>
</reference>
<sequence>MFLVIPLFAVVSLALAAENSTEALPLDNSTTECKISNLRKVMKKTEFSVFGLYSNCTIFHLTSEVVDGGNVDLSDSRTDQERKCKMRQLDVTSVSGVFRLLVLNNGMFYTQLMCPLLQKRENDKLTCVADISESLRSTFKAPGFSDLIQFKAAADRNVGYQLGVDMDMNPKFIAVNFENNTYTNVTVTAPEKAGQISALAYDSDNEIFYYKDTAIRSVALRDGKIDFSKTEDVTSIKDVDKIRSMSVSKEYVILKQDDGSAGYKYYIQHILLGNKECFAETKGNNMDLKLLVSPGINDVIHNLIFPTTTSTTTTTQKPESTKTPDAASTEMLSAALFLFSSLFLFAGF</sequence>
<feature type="signal peptide" evidence="1">
    <location>
        <begin position="1"/>
        <end position="16"/>
    </location>
</feature>
<evidence type="ECO:0000256" key="1">
    <source>
        <dbReference type="SAM" id="SignalP"/>
    </source>
</evidence>
<dbReference type="Proteomes" id="UP000298663">
    <property type="component" value="Unassembled WGS sequence"/>
</dbReference>
<comment type="caution">
    <text evidence="2">The sequence shown here is derived from an EMBL/GenBank/DDBJ whole genome shotgun (WGS) entry which is preliminary data.</text>
</comment>
<keyword evidence="3" id="KW-1185">Reference proteome</keyword>
<organism evidence="2 3">
    <name type="scientific">Steinernema carpocapsae</name>
    <name type="common">Entomopathogenic nematode</name>
    <dbReference type="NCBI Taxonomy" id="34508"/>
    <lineage>
        <taxon>Eukaryota</taxon>
        <taxon>Metazoa</taxon>
        <taxon>Ecdysozoa</taxon>
        <taxon>Nematoda</taxon>
        <taxon>Chromadorea</taxon>
        <taxon>Rhabditida</taxon>
        <taxon>Tylenchina</taxon>
        <taxon>Panagrolaimomorpha</taxon>
        <taxon>Strongyloidoidea</taxon>
        <taxon>Steinernematidae</taxon>
        <taxon>Steinernema</taxon>
    </lineage>
</organism>